<dbReference type="PANTHER" id="PTHR45436">
    <property type="entry name" value="SENSOR HISTIDINE KINASE YKOH"/>
    <property type="match status" value="1"/>
</dbReference>
<dbReference type="PRINTS" id="PR00344">
    <property type="entry name" value="BCTRLSENSOR"/>
</dbReference>
<dbReference type="InterPro" id="IPR003594">
    <property type="entry name" value="HATPase_dom"/>
</dbReference>
<accession>A0A3E0GZV7</accession>
<evidence type="ECO:0000256" key="8">
    <source>
        <dbReference type="ARBA" id="ARBA00022989"/>
    </source>
</evidence>
<evidence type="ECO:0000259" key="13">
    <source>
        <dbReference type="PROSITE" id="PS50885"/>
    </source>
</evidence>
<evidence type="ECO:0000313" key="14">
    <source>
        <dbReference type="EMBL" id="REH33095.1"/>
    </source>
</evidence>
<dbReference type="EMBL" id="QUNO01000020">
    <property type="protein sequence ID" value="REH33095.1"/>
    <property type="molecule type" value="Genomic_DNA"/>
</dbReference>
<dbReference type="Pfam" id="PF02518">
    <property type="entry name" value="HATPase_c"/>
    <property type="match status" value="1"/>
</dbReference>
<evidence type="ECO:0000256" key="6">
    <source>
        <dbReference type="ARBA" id="ARBA00022692"/>
    </source>
</evidence>
<dbReference type="PROSITE" id="PS51257">
    <property type="entry name" value="PROKAR_LIPOPROTEIN"/>
    <property type="match status" value="1"/>
</dbReference>
<evidence type="ECO:0000259" key="12">
    <source>
        <dbReference type="PROSITE" id="PS50109"/>
    </source>
</evidence>
<name>A0A3E0GZV7_9PSEU</name>
<keyword evidence="6 11" id="KW-0812">Transmembrane</keyword>
<evidence type="ECO:0000256" key="2">
    <source>
        <dbReference type="ARBA" id="ARBA00004236"/>
    </source>
</evidence>
<dbReference type="CDD" id="cd00082">
    <property type="entry name" value="HisKA"/>
    <property type="match status" value="1"/>
</dbReference>
<sequence>MSRWWPASVRHGAAFAAALACGVVFSLGALGVRAFVEARLSTGAAKATWAQVERLAPTLAAGRTAPEDSGLNGDAMFVAVDDGGKAVVTSDSIIRLHPQWTLPPPAPAGAPGNWQTTTEVTLRSVEHSHWREFRTYTALGRIATGTSGQRLTVYQFVLPWDALNAVELLDESMEIFVPLAAFIAAVVAWFALRRTLRSVDAIRSELAGVNGSRLDRRVPVPPSRDEISQLAVTTNETLERLQRAHDQQERFVADASHELRSPLASLRTGLEVALEHPDRADWPTVARQSLLDVQRLQRITADLLQLAVEDKQAPPDLVDLAEVVTEQVAERSSLECGPTVRSVVDGPAMVRGELVQLERLLRNLLDNAVRHAASTVTVSLTGGREVVLTVLDDGPGIPVDDRERVFDRFVRLDDARARDVGGSGLGLTLARGIAVRHGGSLCVENSDTGARLVARLPGAFPGPELP</sequence>
<comment type="caution">
    <text evidence="14">The sequence shown here is derived from an EMBL/GenBank/DDBJ whole genome shotgun (WGS) entry which is preliminary data.</text>
</comment>
<dbReference type="GO" id="GO:0005886">
    <property type="term" value="C:plasma membrane"/>
    <property type="evidence" value="ECO:0007669"/>
    <property type="project" value="UniProtKB-SubCell"/>
</dbReference>
<gene>
    <name evidence="14" type="ORF">BCF44_120167</name>
</gene>
<proteinExistence type="predicted"/>
<evidence type="ECO:0000256" key="4">
    <source>
        <dbReference type="ARBA" id="ARBA00022553"/>
    </source>
</evidence>
<evidence type="ECO:0000256" key="10">
    <source>
        <dbReference type="ARBA" id="ARBA00023136"/>
    </source>
</evidence>
<dbReference type="AlphaFoldDB" id="A0A3E0GZV7"/>
<dbReference type="PROSITE" id="PS50109">
    <property type="entry name" value="HIS_KIN"/>
    <property type="match status" value="1"/>
</dbReference>
<keyword evidence="4" id="KW-0597">Phosphoprotein</keyword>
<evidence type="ECO:0000256" key="11">
    <source>
        <dbReference type="SAM" id="Phobius"/>
    </source>
</evidence>
<feature type="domain" description="HAMP" evidence="13">
    <location>
        <begin position="193"/>
        <end position="246"/>
    </location>
</feature>
<dbReference type="InterPro" id="IPR036097">
    <property type="entry name" value="HisK_dim/P_sf"/>
</dbReference>
<keyword evidence="15" id="KW-1185">Reference proteome</keyword>
<dbReference type="InterPro" id="IPR005467">
    <property type="entry name" value="His_kinase_dom"/>
</dbReference>
<dbReference type="PANTHER" id="PTHR45436:SF5">
    <property type="entry name" value="SENSOR HISTIDINE KINASE TRCS"/>
    <property type="match status" value="1"/>
</dbReference>
<dbReference type="InterPro" id="IPR050428">
    <property type="entry name" value="TCS_sensor_his_kinase"/>
</dbReference>
<dbReference type="RefSeq" id="WP_116180499.1">
    <property type="nucleotide sequence ID" value="NZ_CP144375.1"/>
</dbReference>
<evidence type="ECO:0000256" key="9">
    <source>
        <dbReference type="ARBA" id="ARBA00023012"/>
    </source>
</evidence>
<comment type="catalytic activity">
    <reaction evidence="1">
        <text>ATP + protein L-histidine = ADP + protein N-phospho-L-histidine.</text>
        <dbReference type="EC" id="2.7.13.3"/>
    </reaction>
</comment>
<dbReference type="SMART" id="SM00388">
    <property type="entry name" value="HisKA"/>
    <property type="match status" value="1"/>
</dbReference>
<dbReference type="Gene3D" id="3.30.565.10">
    <property type="entry name" value="Histidine kinase-like ATPase, C-terminal domain"/>
    <property type="match status" value="1"/>
</dbReference>
<dbReference type="PROSITE" id="PS50885">
    <property type="entry name" value="HAMP"/>
    <property type="match status" value="1"/>
</dbReference>
<dbReference type="GO" id="GO:0000155">
    <property type="term" value="F:phosphorelay sensor kinase activity"/>
    <property type="evidence" value="ECO:0007669"/>
    <property type="project" value="InterPro"/>
</dbReference>
<feature type="domain" description="Histidine kinase" evidence="12">
    <location>
        <begin position="254"/>
        <end position="460"/>
    </location>
</feature>
<keyword evidence="9" id="KW-0902">Two-component regulatory system</keyword>
<dbReference type="Gene3D" id="6.10.340.10">
    <property type="match status" value="1"/>
</dbReference>
<keyword evidence="5" id="KW-0808">Transferase</keyword>
<keyword evidence="10 11" id="KW-0472">Membrane</keyword>
<feature type="transmembrane region" description="Helical" evidence="11">
    <location>
        <begin position="175"/>
        <end position="192"/>
    </location>
</feature>
<evidence type="ECO:0000256" key="1">
    <source>
        <dbReference type="ARBA" id="ARBA00000085"/>
    </source>
</evidence>
<dbReference type="InterPro" id="IPR036890">
    <property type="entry name" value="HATPase_C_sf"/>
</dbReference>
<comment type="subcellular location">
    <subcellularLocation>
        <location evidence="2">Cell membrane</location>
    </subcellularLocation>
</comment>
<keyword evidence="8 11" id="KW-1133">Transmembrane helix</keyword>
<reference evidence="14 15" key="1">
    <citation type="submission" date="2018-08" db="EMBL/GenBank/DDBJ databases">
        <title>Genomic Encyclopedia of Archaeal and Bacterial Type Strains, Phase II (KMG-II): from individual species to whole genera.</title>
        <authorList>
            <person name="Goeker M."/>
        </authorList>
    </citation>
    <scope>NUCLEOTIDE SEQUENCE [LARGE SCALE GENOMIC DNA]</scope>
    <source>
        <strain evidence="14 15">DSM 45791</strain>
    </source>
</reference>
<protein>
    <recommendedName>
        <fullName evidence="3">histidine kinase</fullName>
        <ecNumber evidence="3">2.7.13.3</ecNumber>
    </recommendedName>
</protein>
<dbReference type="CDD" id="cd00075">
    <property type="entry name" value="HATPase"/>
    <property type="match status" value="1"/>
</dbReference>
<keyword evidence="7 14" id="KW-0418">Kinase</keyword>
<evidence type="ECO:0000256" key="3">
    <source>
        <dbReference type="ARBA" id="ARBA00012438"/>
    </source>
</evidence>
<dbReference type="EC" id="2.7.13.3" evidence="3"/>
<evidence type="ECO:0000256" key="5">
    <source>
        <dbReference type="ARBA" id="ARBA00022679"/>
    </source>
</evidence>
<dbReference type="InterPro" id="IPR003661">
    <property type="entry name" value="HisK_dim/P_dom"/>
</dbReference>
<evidence type="ECO:0000256" key="7">
    <source>
        <dbReference type="ARBA" id="ARBA00022777"/>
    </source>
</evidence>
<dbReference type="Pfam" id="PF00512">
    <property type="entry name" value="HisKA"/>
    <property type="match status" value="1"/>
</dbReference>
<dbReference type="SMART" id="SM00304">
    <property type="entry name" value="HAMP"/>
    <property type="match status" value="1"/>
</dbReference>
<dbReference type="Gene3D" id="1.10.287.130">
    <property type="match status" value="1"/>
</dbReference>
<organism evidence="14 15">
    <name type="scientific">Kutzneria buriramensis</name>
    <dbReference type="NCBI Taxonomy" id="1045776"/>
    <lineage>
        <taxon>Bacteria</taxon>
        <taxon>Bacillati</taxon>
        <taxon>Actinomycetota</taxon>
        <taxon>Actinomycetes</taxon>
        <taxon>Pseudonocardiales</taxon>
        <taxon>Pseudonocardiaceae</taxon>
        <taxon>Kutzneria</taxon>
    </lineage>
</organism>
<evidence type="ECO:0000313" key="15">
    <source>
        <dbReference type="Proteomes" id="UP000256269"/>
    </source>
</evidence>
<dbReference type="SUPFAM" id="SSF47384">
    <property type="entry name" value="Homodimeric domain of signal transducing histidine kinase"/>
    <property type="match status" value="1"/>
</dbReference>
<dbReference type="OrthoDB" id="9786919at2"/>
<dbReference type="InterPro" id="IPR004358">
    <property type="entry name" value="Sig_transdc_His_kin-like_C"/>
</dbReference>
<dbReference type="Proteomes" id="UP000256269">
    <property type="component" value="Unassembled WGS sequence"/>
</dbReference>
<dbReference type="SUPFAM" id="SSF55874">
    <property type="entry name" value="ATPase domain of HSP90 chaperone/DNA topoisomerase II/histidine kinase"/>
    <property type="match status" value="1"/>
</dbReference>
<dbReference type="InterPro" id="IPR003660">
    <property type="entry name" value="HAMP_dom"/>
</dbReference>
<dbReference type="SMART" id="SM00387">
    <property type="entry name" value="HATPase_c"/>
    <property type="match status" value="1"/>
</dbReference>